<dbReference type="GO" id="GO:0031011">
    <property type="term" value="C:Ino80 complex"/>
    <property type="evidence" value="ECO:0007669"/>
    <property type="project" value="InterPro"/>
</dbReference>
<organism evidence="3 4">
    <name type="scientific">Actinomortierella ambigua</name>
    <dbReference type="NCBI Taxonomy" id="1343610"/>
    <lineage>
        <taxon>Eukaryota</taxon>
        <taxon>Fungi</taxon>
        <taxon>Fungi incertae sedis</taxon>
        <taxon>Mucoromycota</taxon>
        <taxon>Mortierellomycotina</taxon>
        <taxon>Mortierellomycetes</taxon>
        <taxon>Mortierellales</taxon>
        <taxon>Mortierellaceae</taxon>
        <taxon>Actinomortierella</taxon>
    </lineage>
</organism>
<reference evidence="3" key="1">
    <citation type="journal article" date="2020" name="Fungal Divers.">
        <title>Resolving the Mortierellaceae phylogeny through synthesis of multi-gene phylogenetics and phylogenomics.</title>
        <authorList>
            <person name="Vandepol N."/>
            <person name="Liber J."/>
            <person name="Desiro A."/>
            <person name="Na H."/>
            <person name="Kennedy M."/>
            <person name="Barry K."/>
            <person name="Grigoriev I.V."/>
            <person name="Miller A.N."/>
            <person name="O'Donnell K."/>
            <person name="Stajich J.E."/>
            <person name="Bonito G."/>
        </authorList>
    </citation>
    <scope>NUCLEOTIDE SEQUENCE</scope>
    <source>
        <strain evidence="3">BC1065</strain>
    </source>
</reference>
<dbReference type="OrthoDB" id="2021186at2759"/>
<dbReference type="EMBL" id="JAAAJB010000265">
    <property type="protein sequence ID" value="KAG0259946.1"/>
    <property type="molecule type" value="Genomic_DNA"/>
</dbReference>
<feature type="compositionally biased region" description="Acidic residues" evidence="1">
    <location>
        <begin position="19"/>
        <end position="41"/>
    </location>
</feature>
<feature type="compositionally biased region" description="Basic and acidic residues" evidence="1">
    <location>
        <begin position="378"/>
        <end position="391"/>
    </location>
</feature>
<keyword evidence="4" id="KW-1185">Reference proteome</keyword>
<feature type="domain" description="INO80 complex subunit B-like conserved region" evidence="2">
    <location>
        <begin position="382"/>
        <end position="493"/>
    </location>
</feature>
<proteinExistence type="predicted"/>
<comment type="caution">
    <text evidence="3">The sequence shown here is derived from an EMBL/GenBank/DDBJ whole genome shotgun (WGS) entry which is preliminary data.</text>
</comment>
<dbReference type="GO" id="GO:0006338">
    <property type="term" value="P:chromatin remodeling"/>
    <property type="evidence" value="ECO:0007669"/>
    <property type="project" value="InterPro"/>
</dbReference>
<feature type="compositionally biased region" description="Low complexity" evidence="1">
    <location>
        <begin position="101"/>
        <end position="117"/>
    </location>
</feature>
<accession>A0A9P6Q3N3</accession>
<evidence type="ECO:0000256" key="1">
    <source>
        <dbReference type="SAM" id="MobiDB-lite"/>
    </source>
</evidence>
<feature type="compositionally biased region" description="Basic and acidic residues" evidence="1">
    <location>
        <begin position="454"/>
        <end position="464"/>
    </location>
</feature>
<gene>
    <name evidence="3" type="ORF">DFQ27_003799</name>
</gene>
<evidence type="ECO:0000313" key="3">
    <source>
        <dbReference type="EMBL" id="KAG0259946.1"/>
    </source>
</evidence>
<dbReference type="Proteomes" id="UP000807716">
    <property type="component" value="Unassembled WGS sequence"/>
</dbReference>
<dbReference type="InterPro" id="IPR006880">
    <property type="entry name" value="INO80B_C"/>
</dbReference>
<sequence>MPVSSTRRRNQPQRNYKEEDPDDMSLTEDSDALESADDEDQASSGYPYEDAEDFDMEEDEGEEEAAAAAVAAAPQGRYARGGASRRKTSASPAKPPPPAPSSSRSRAKSSAAAATAAVPPPPPPPQAKSRSAAIKGAATSSRSRKPPVNYIEDEDDEDDLMEDEDDEEEEEDEEEEQVQQQRKRDTRAPSRRSPIKRREFSPLSSEGEEEEQEIDMEEEEIDLEEGLEENEEEEEEEDIDVGMDEDEEEEEDDDDDEEEDDEEEEDEGEESTSTPSRGRGGPGGKKGASASAAAASGGGRGGRQKGKGRASASKGGAAVKGNLTDDEFSDDEDFSTPQPGMGFGGNLTKRQRSKLDGSEAFPLDFLELPSAASRKRHRTEEELALKKSELSRRRKNMTAQRAEQDKIDTINRLLKKQAGKRKKGGGDDEEGGAGGGGGGGGGSAGSGGAGEGGNLRRDQDSDRMRKVRHVIPPTYLRTICRVEGTTLSIPEVSLDRVREWMNESIQEPKGVKPLVTVSAVKEKAEANDQISQTITKQEAGGEEASGDAATAEQIKAHKPIEILEEPLVPPKAPTYPVPRGHCAVEGCVQTWKYRGVKSKKQVCGVEHLRLIESKASQV</sequence>
<feature type="compositionally biased region" description="Acidic residues" evidence="1">
    <location>
        <begin position="49"/>
        <end position="65"/>
    </location>
</feature>
<feature type="compositionally biased region" description="Acidic residues" evidence="1">
    <location>
        <begin position="151"/>
        <end position="177"/>
    </location>
</feature>
<evidence type="ECO:0000259" key="2">
    <source>
        <dbReference type="SMART" id="SM01406"/>
    </source>
</evidence>
<dbReference type="SMART" id="SM01406">
    <property type="entry name" value="PAPA-1"/>
    <property type="match status" value="1"/>
</dbReference>
<feature type="compositionally biased region" description="Acidic residues" evidence="1">
    <location>
        <begin position="324"/>
        <end position="334"/>
    </location>
</feature>
<feature type="compositionally biased region" description="Basic residues" evidence="1">
    <location>
        <begin position="413"/>
        <end position="423"/>
    </location>
</feature>
<dbReference type="InterPro" id="IPR029523">
    <property type="entry name" value="INO80B/Ies2"/>
</dbReference>
<dbReference type="PANTHER" id="PTHR21561:SF12">
    <property type="entry name" value="INO80 COMPLEX SUBUNIT B"/>
    <property type="match status" value="1"/>
</dbReference>
<feature type="compositionally biased region" description="Gly residues" evidence="1">
    <location>
        <begin position="432"/>
        <end position="453"/>
    </location>
</feature>
<dbReference type="AlphaFoldDB" id="A0A9P6Q3N3"/>
<name>A0A9P6Q3N3_9FUNG</name>
<protein>
    <recommendedName>
        <fullName evidence="2">INO80 complex subunit B-like conserved region domain-containing protein</fullName>
    </recommendedName>
</protein>
<evidence type="ECO:0000313" key="4">
    <source>
        <dbReference type="Proteomes" id="UP000807716"/>
    </source>
</evidence>
<feature type="compositionally biased region" description="Basic residues" evidence="1">
    <location>
        <begin position="1"/>
        <end position="11"/>
    </location>
</feature>
<dbReference type="PANTHER" id="PTHR21561">
    <property type="entry name" value="INO80 COMPLEX SUBUNIT B"/>
    <property type="match status" value="1"/>
</dbReference>
<feature type="compositionally biased region" description="Acidic residues" evidence="1">
    <location>
        <begin position="206"/>
        <end position="270"/>
    </location>
</feature>
<feature type="compositionally biased region" description="Low complexity" evidence="1">
    <location>
        <begin position="309"/>
        <end position="321"/>
    </location>
</feature>
<dbReference type="Pfam" id="PF04795">
    <property type="entry name" value="PAPA-1"/>
    <property type="match status" value="1"/>
</dbReference>
<feature type="region of interest" description="Disordered" evidence="1">
    <location>
        <begin position="1"/>
        <end position="467"/>
    </location>
</feature>